<keyword evidence="1" id="KW-0479">Metal-binding</keyword>
<dbReference type="PROSITE" id="PS50157">
    <property type="entry name" value="ZINC_FINGER_C2H2_2"/>
    <property type="match status" value="1"/>
</dbReference>
<name>A0A9W9AJJ5_9AGAR</name>
<feature type="compositionally biased region" description="Acidic residues" evidence="2">
    <location>
        <begin position="444"/>
        <end position="455"/>
    </location>
</feature>
<dbReference type="AlphaFoldDB" id="A0A9W9AJJ5"/>
<feature type="region of interest" description="Disordered" evidence="2">
    <location>
        <begin position="308"/>
        <end position="333"/>
    </location>
</feature>
<feature type="region of interest" description="Disordered" evidence="2">
    <location>
        <begin position="57"/>
        <end position="98"/>
    </location>
</feature>
<gene>
    <name evidence="4" type="ORF">C8J55DRAFT_488247</name>
</gene>
<comment type="caution">
    <text evidence="4">The sequence shown here is derived from an EMBL/GenBank/DDBJ whole genome shotgun (WGS) entry which is preliminary data.</text>
</comment>
<accession>A0A9W9AJJ5</accession>
<dbReference type="Proteomes" id="UP001150238">
    <property type="component" value="Unassembled WGS sequence"/>
</dbReference>
<feature type="region of interest" description="Disordered" evidence="2">
    <location>
        <begin position="379"/>
        <end position="407"/>
    </location>
</feature>
<organism evidence="4 5">
    <name type="scientific">Lentinula lateritia</name>
    <dbReference type="NCBI Taxonomy" id="40482"/>
    <lineage>
        <taxon>Eukaryota</taxon>
        <taxon>Fungi</taxon>
        <taxon>Dikarya</taxon>
        <taxon>Basidiomycota</taxon>
        <taxon>Agaricomycotina</taxon>
        <taxon>Agaricomycetes</taxon>
        <taxon>Agaricomycetidae</taxon>
        <taxon>Agaricales</taxon>
        <taxon>Marasmiineae</taxon>
        <taxon>Omphalotaceae</taxon>
        <taxon>Lentinula</taxon>
    </lineage>
</organism>
<sequence>MSSTVPSTTTVATGATGTTLSLEEFPPSQSLLSLSIAASSAAPIPISSPMDFSIPDSVPTSSSVQSSNINGNAAKNQRRLSSTGKARRRLSDARDAAARPLPTALSLATLSLSPSSPSTHSFANTSAPGAISGRSGISALLTATSLESPVTLTGIPMSAPPQDSAATNVGSTPASAPASMQQVINSKPINIKSGKKRGMEHKCEGCSKIYRHPSCLIKHRWEHTPHWRESSKYVLSKHQQVQLLEAAAILSHLSADSATGTSLPEDRSLWPSFLSGGTLPLPEGSNPGTSAGVSSSVPATSVLRSAPVSSTIPGTIPARSPSVGPRLHDYPIPTTDVTQVRPGLYMMGGSSAPASAVSPITTSLNDSYSEVRSLGPGIGYGRASSLSSSSGDSPSSQGASPSGRRVPVSKFTTSSSFNSVTLSIPRSSLRSESVFSESERSSSLEEEEDEAGEEDYPMNEYHDREFEIDVDGDDGLDISDRRRDVYAFSGRGDLEKKNFDEYGFEYEVGLGMGVPKTKVATPSMGLDSMKEEDWEMEMDMD</sequence>
<evidence type="ECO:0000313" key="4">
    <source>
        <dbReference type="EMBL" id="KAJ4484324.1"/>
    </source>
</evidence>
<evidence type="ECO:0000259" key="3">
    <source>
        <dbReference type="PROSITE" id="PS50157"/>
    </source>
</evidence>
<feature type="region of interest" description="Disordered" evidence="2">
    <location>
        <begin position="428"/>
        <end position="455"/>
    </location>
</feature>
<keyword evidence="1" id="KW-0862">Zinc</keyword>
<proteinExistence type="predicted"/>
<protein>
    <recommendedName>
        <fullName evidence="3">C2H2-type domain-containing protein</fullName>
    </recommendedName>
</protein>
<reference evidence="4" key="2">
    <citation type="journal article" date="2023" name="Proc. Natl. Acad. Sci. U.S.A.">
        <title>A global phylogenomic analysis of the shiitake genus Lentinula.</title>
        <authorList>
            <person name="Sierra-Patev S."/>
            <person name="Min B."/>
            <person name="Naranjo-Ortiz M."/>
            <person name="Looney B."/>
            <person name="Konkel Z."/>
            <person name="Slot J.C."/>
            <person name="Sakamoto Y."/>
            <person name="Steenwyk J.L."/>
            <person name="Rokas A."/>
            <person name="Carro J."/>
            <person name="Camarero S."/>
            <person name="Ferreira P."/>
            <person name="Molpeceres G."/>
            <person name="Ruiz-Duenas F.J."/>
            <person name="Serrano A."/>
            <person name="Henrissat B."/>
            <person name="Drula E."/>
            <person name="Hughes K.W."/>
            <person name="Mata J.L."/>
            <person name="Ishikawa N.K."/>
            <person name="Vargas-Isla R."/>
            <person name="Ushijima S."/>
            <person name="Smith C.A."/>
            <person name="Donoghue J."/>
            <person name="Ahrendt S."/>
            <person name="Andreopoulos W."/>
            <person name="He G."/>
            <person name="LaButti K."/>
            <person name="Lipzen A."/>
            <person name="Ng V."/>
            <person name="Riley R."/>
            <person name="Sandor L."/>
            <person name="Barry K."/>
            <person name="Martinez A.T."/>
            <person name="Xiao Y."/>
            <person name="Gibbons J.G."/>
            <person name="Terashima K."/>
            <person name="Grigoriev I.V."/>
            <person name="Hibbett D."/>
        </authorList>
    </citation>
    <scope>NUCLEOTIDE SEQUENCE</scope>
    <source>
        <strain evidence="4">Sp2 HRB7682 ss15</strain>
    </source>
</reference>
<feature type="compositionally biased region" description="Low complexity" evidence="2">
    <location>
        <begin position="57"/>
        <end position="67"/>
    </location>
</feature>
<reference evidence="4" key="1">
    <citation type="submission" date="2022-08" db="EMBL/GenBank/DDBJ databases">
        <authorList>
            <consortium name="DOE Joint Genome Institute"/>
            <person name="Min B."/>
            <person name="Riley R."/>
            <person name="Sierra-Patev S."/>
            <person name="Naranjo-Ortiz M."/>
            <person name="Looney B."/>
            <person name="Konkel Z."/>
            <person name="Slot J.C."/>
            <person name="Sakamoto Y."/>
            <person name="Steenwyk J.L."/>
            <person name="Rokas A."/>
            <person name="Carro J."/>
            <person name="Camarero S."/>
            <person name="Ferreira P."/>
            <person name="Molpeceres G."/>
            <person name="Ruiz-Duenas F.J."/>
            <person name="Serrano A."/>
            <person name="Henrissat B."/>
            <person name="Drula E."/>
            <person name="Hughes K.W."/>
            <person name="Mata J.L."/>
            <person name="Ishikawa N.K."/>
            <person name="Vargas-Isla R."/>
            <person name="Ushijima S."/>
            <person name="Smith C.A."/>
            <person name="Ahrendt S."/>
            <person name="Andreopoulos W."/>
            <person name="He G."/>
            <person name="Labutti K."/>
            <person name="Lipzen A."/>
            <person name="Ng V."/>
            <person name="Sandor L."/>
            <person name="Barry K."/>
            <person name="Martinez A.T."/>
            <person name="Xiao Y."/>
            <person name="Gibbons J.G."/>
            <person name="Terashima K."/>
            <person name="Hibbett D.S."/>
            <person name="Grigoriev I.V."/>
        </authorList>
    </citation>
    <scope>NUCLEOTIDE SEQUENCE</scope>
    <source>
        <strain evidence="4">Sp2 HRB7682 ss15</strain>
    </source>
</reference>
<evidence type="ECO:0000256" key="2">
    <source>
        <dbReference type="SAM" id="MobiDB-lite"/>
    </source>
</evidence>
<dbReference type="InterPro" id="IPR013087">
    <property type="entry name" value="Znf_C2H2_type"/>
</dbReference>
<dbReference type="GO" id="GO:0008270">
    <property type="term" value="F:zinc ion binding"/>
    <property type="evidence" value="ECO:0007669"/>
    <property type="project" value="UniProtKB-KW"/>
</dbReference>
<keyword evidence="1" id="KW-0863">Zinc-finger</keyword>
<dbReference type="EMBL" id="JANVFS010000012">
    <property type="protein sequence ID" value="KAJ4484324.1"/>
    <property type="molecule type" value="Genomic_DNA"/>
</dbReference>
<evidence type="ECO:0000313" key="5">
    <source>
        <dbReference type="Proteomes" id="UP001150238"/>
    </source>
</evidence>
<feature type="compositionally biased region" description="Polar residues" evidence="2">
    <location>
        <begin position="68"/>
        <end position="84"/>
    </location>
</feature>
<feature type="compositionally biased region" description="Low complexity" evidence="2">
    <location>
        <begin position="381"/>
        <end position="403"/>
    </location>
</feature>
<evidence type="ECO:0000256" key="1">
    <source>
        <dbReference type="PROSITE-ProRule" id="PRU00042"/>
    </source>
</evidence>
<feature type="domain" description="C2H2-type" evidence="3">
    <location>
        <begin position="201"/>
        <end position="224"/>
    </location>
</feature>
<dbReference type="PROSITE" id="PS00028">
    <property type="entry name" value="ZINC_FINGER_C2H2_1"/>
    <property type="match status" value="1"/>
</dbReference>